<keyword evidence="2" id="KW-1185">Reference proteome</keyword>
<dbReference type="EMBL" id="KQ976507">
    <property type="protein sequence ID" value="KYM82831.1"/>
    <property type="molecule type" value="Genomic_DNA"/>
</dbReference>
<dbReference type="Proteomes" id="UP000078540">
    <property type="component" value="Unassembled WGS sequence"/>
</dbReference>
<gene>
    <name evidence="1" type="ORF">ALC53_06744</name>
</gene>
<sequence length="59" mass="6522">MLASVGLTCYSDITQMNSVKKNVFDHPTYLSINIAKLQRGVNQTVFAWKNKNTGSSDEG</sequence>
<accession>A0A151I3L9</accession>
<reference evidence="1 2" key="1">
    <citation type="submission" date="2015-09" db="EMBL/GenBank/DDBJ databases">
        <title>Atta colombica WGS genome.</title>
        <authorList>
            <person name="Nygaard S."/>
            <person name="Hu H."/>
            <person name="Boomsma J."/>
            <person name="Zhang G."/>
        </authorList>
    </citation>
    <scope>NUCLEOTIDE SEQUENCE [LARGE SCALE GENOMIC DNA]</scope>
    <source>
        <strain evidence="1">Treedump-2</strain>
        <tissue evidence="1">Whole body</tissue>
    </source>
</reference>
<organism evidence="1 2">
    <name type="scientific">Atta colombica</name>
    <dbReference type="NCBI Taxonomy" id="520822"/>
    <lineage>
        <taxon>Eukaryota</taxon>
        <taxon>Metazoa</taxon>
        <taxon>Ecdysozoa</taxon>
        <taxon>Arthropoda</taxon>
        <taxon>Hexapoda</taxon>
        <taxon>Insecta</taxon>
        <taxon>Pterygota</taxon>
        <taxon>Neoptera</taxon>
        <taxon>Endopterygota</taxon>
        <taxon>Hymenoptera</taxon>
        <taxon>Apocrita</taxon>
        <taxon>Aculeata</taxon>
        <taxon>Formicoidea</taxon>
        <taxon>Formicidae</taxon>
        <taxon>Myrmicinae</taxon>
        <taxon>Atta</taxon>
    </lineage>
</organism>
<dbReference type="AlphaFoldDB" id="A0A151I3L9"/>
<protein>
    <submittedName>
        <fullName evidence="1">Uncharacterized protein</fullName>
    </submittedName>
</protein>
<proteinExistence type="predicted"/>
<name>A0A151I3L9_9HYME</name>
<evidence type="ECO:0000313" key="1">
    <source>
        <dbReference type="EMBL" id="KYM82831.1"/>
    </source>
</evidence>
<evidence type="ECO:0000313" key="2">
    <source>
        <dbReference type="Proteomes" id="UP000078540"/>
    </source>
</evidence>